<dbReference type="InterPro" id="IPR036600">
    <property type="entry name" value="PAH_sf"/>
</dbReference>
<dbReference type="GO" id="GO:0000122">
    <property type="term" value="P:negative regulation of transcription by RNA polymerase II"/>
    <property type="evidence" value="ECO:0007669"/>
    <property type="project" value="TreeGrafter"/>
</dbReference>
<evidence type="ECO:0000256" key="2">
    <source>
        <dbReference type="ARBA" id="ARBA00022491"/>
    </source>
</evidence>
<evidence type="ECO:0000313" key="7">
    <source>
        <dbReference type="EMBL" id="OSX63752.1"/>
    </source>
</evidence>
<evidence type="ECO:0000256" key="1">
    <source>
        <dbReference type="ARBA" id="ARBA00004123"/>
    </source>
</evidence>
<dbReference type="Pfam" id="PF02671">
    <property type="entry name" value="PAH"/>
    <property type="match status" value="2"/>
</dbReference>
<dbReference type="SMART" id="SM00761">
    <property type="entry name" value="HDAC_interact"/>
    <property type="match status" value="1"/>
</dbReference>
<dbReference type="GeneID" id="36330057"/>
<feature type="compositionally biased region" description="Polar residues" evidence="5">
    <location>
        <begin position="292"/>
        <end position="309"/>
    </location>
</feature>
<evidence type="ECO:0000256" key="4">
    <source>
        <dbReference type="PROSITE-ProRule" id="PRU00810"/>
    </source>
</evidence>
<feature type="compositionally biased region" description="Basic and acidic residues" evidence="5">
    <location>
        <begin position="266"/>
        <end position="275"/>
    </location>
</feature>
<dbReference type="InterPro" id="IPR031693">
    <property type="entry name" value="Sin3_C"/>
</dbReference>
<dbReference type="RefSeq" id="XP_024340546.1">
    <property type="nucleotide sequence ID" value="XM_024485108.1"/>
</dbReference>
<dbReference type="PROSITE" id="PS51477">
    <property type="entry name" value="PAH"/>
    <property type="match status" value="2"/>
</dbReference>
<dbReference type="OrthoDB" id="5342561at2759"/>
<accession>A0A1X6N5J3</accession>
<evidence type="ECO:0000259" key="6">
    <source>
        <dbReference type="SMART" id="SM00761"/>
    </source>
</evidence>
<dbReference type="InterPro" id="IPR003822">
    <property type="entry name" value="PAH"/>
</dbReference>
<dbReference type="EMBL" id="KZ110595">
    <property type="protein sequence ID" value="OSX63752.1"/>
    <property type="molecule type" value="Genomic_DNA"/>
</dbReference>
<dbReference type="GO" id="GO:0070822">
    <property type="term" value="C:Sin3-type complex"/>
    <property type="evidence" value="ECO:0007669"/>
    <property type="project" value="TreeGrafter"/>
</dbReference>
<feature type="domain" description="Histone deacetylase interacting" evidence="6">
    <location>
        <begin position="428"/>
        <end position="528"/>
    </location>
</feature>
<name>A0A1X6N5J3_9APHY</name>
<keyword evidence="2" id="KW-0678">Repressor</keyword>
<dbReference type="InterPro" id="IPR039774">
    <property type="entry name" value="Sin3-like"/>
</dbReference>
<keyword evidence="3 4" id="KW-0539">Nucleus</keyword>
<dbReference type="Proteomes" id="UP000194127">
    <property type="component" value="Unassembled WGS sequence"/>
</dbReference>
<organism evidence="7 8">
    <name type="scientific">Postia placenta MAD-698-R-SB12</name>
    <dbReference type="NCBI Taxonomy" id="670580"/>
    <lineage>
        <taxon>Eukaryota</taxon>
        <taxon>Fungi</taxon>
        <taxon>Dikarya</taxon>
        <taxon>Basidiomycota</taxon>
        <taxon>Agaricomycotina</taxon>
        <taxon>Agaricomycetes</taxon>
        <taxon>Polyporales</taxon>
        <taxon>Adustoporiaceae</taxon>
        <taxon>Rhodonia</taxon>
    </lineage>
</organism>
<dbReference type="AlphaFoldDB" id="A0A1X6N5J3"/>
<reference evidence="7 8" key="1">
    <citation type="submission" date="2017-04" db="EMBL/GenBank/DDBJ databases">
        <title>Genome Sequence of the Model Brown-Rot Fungus Postia placenta SB12.</title>
        <authorList>
            <consortium name="DOE Joint Genome Institute"/>
            <person name="Gaskell J."/>
            <person name="Kersten P."/>
            <person name="Larrondo L.F."/>
            <person name="Canessa P."/>
            <person name="Martinez D."/>
            <person name="Hibbett D."/>
            <person name="Schmoll M."/>
            <person name="Kubicek C.P."/>
            <person name="Martinez A.T."/>
            <person name="Yadav J."/>
            <person name="Master E."/>
            <person name="Magnuson J.K."/>
            <person name="James T."/>
            <person name="Yaver D."/>
            <person name="Berka R."/>
            <person name="Labutti K."/>
            <person name="Lipzen A."/>
            <person name="Aerts A."/>
            <person name="Barry K."/>
            <person name="Henrissat B."/>
            <person name="Blanchette R."/>
            <person name="Grigoriev I."/>
            <person name="Cullen D."/>
        </authorList>
    </citation>
    <scope>NUCLEOTIDE SEQUENCE [LARGE SCALE GENOMIC DNA]</scope>
    <source>
        <strain evidence="7 8">MAD-698-R-SB12</strain>
    </source>
</reference>
<dbReference type="PANTHER" id="PTHR12346">
    <property type="entry name" value="SIN3B-RELATED"/>
    <property type="match status" value="1"/>
</dbReference>
<keyword evidence="8" id="KW-1185">Reference proteome</keyword>
<proteinExistence type="predicted"/>
<dbReference type="InterPro" id="IPR013194">
    <property type="entry name" value="HDAC_interact_dom"/>
</dbReference>
<comment type="subcellular location">
    <subcellularLocation>
        <location evidence="1 4">Nucleus</location>
    </subcellularLocation>
</comment>
<sequence length="960" mass="107827">MANTDAGETSRRRPLKVTDALVFLSLVKVALQGTPDAYKRFVKLLKDFKSRSVGTEAVIENVSTLFKGHPNLIQGFNIFLPEGYQIGCTVDGLTITVTTPTSVITRTAKGNTTLDHAYNPTLDVLYSLNNDVSMHVGGTGLQTPLSFTQYLRTHTAKDPAKYAKFLEALRLQASVAGESQDFSTSSDNHFSSETEFLRRIARLSRDFPGIDREFLNFLPKGHPHRKVLRDLIASNQTTVDSSGGNMAQNLVSAVDASVATKRKRSHSEIESERLSEGTYGKTVSAAEESSRTDFSNVSLSAPPSLANNDTLETPPALLNTLPLLRSFTPTASIRPSQDDPFFSRVKEALGNQETYHEFLKLVNLFTQNVIDAAWLVRESRSFLGEGELLEQFKETLSWSNWAESAASVEHVWLKPRAVLDRPSIDQLNSRYGSYRKLPADEIGVPCSGRDDLCYSVLNDEWASQPTFATEDTVFQAHKKNVYEEALHRSEEERHEYDFYIFALERTIQLLETLNTKLGQLSSIARRDFRLQPNVDGYGKGIHLRVLKKLYGSSAGQAVYQELHKRPADAIPPVLERLKPKLMEWRRAQTAWDKIWRELDAQNYHKSLDHQAISFKVVEKKALTARSLVSQIEAAKDEQVAAWRRASTSESRRGGLKPQYQLGYAMDDLTILGDSLELSFSYLDHMSINAIEKNRIQTFLRTFISLFFAQELTTMDASCNPQNSDGPEDVIHSSAIHIFTPSYGLLRLITYSRLASFKMLSKSFDEETSESGLQPCVQNRYRELLVLCKNLFSAELDQPTFEERLHSLFGLKVAYIMFTADKVVGSLVKQAQHAISDTASQQLLHLLRRDRGISLLTAQDQMHARRNAESIVGPDENLFRIDWLLGKDDSGSTDCEVVTGRWQASSRIFASSQAIPTSDETAPNFSTTDSHKRKPPSQNLRANLPTFLCFQYSRKLVASNK</sequence>
<protein>
    <recommendedName>
        <fullName evidence="6">Histone deacetylase interacting domain-containing protein</fullName>
    </recommendedName>
</protein>
<evidence type="ECO:0000256" key="3">
    <source>
        <dbReference type="ARBA" id="ARBA00023242"/>
    </source>
</evidence>
<dbReference type="Pfam" id="PF16879">
    <property type="entry name" value="Sin3a_C"/>
    <property type="match status" value="1"/>
</dbReference>
<dbReference type="SUPFAM" id="SSF47762">
    <property type="entry name" value="PAH2 domain"/>
    <property type="match status" value="2"/>
</dbReference>
<dbReference type="FunFam" id="1.20.1160.11:FF:000001">
    <property type="entry name" value="Paired amphipathic helix protein Sin3"/>
    <property type="match status" value="1"/>
</dbReference>
<dbReference type="STRING" id="670580.A0A1X6N5J3"/>
<feature type="region of interest" description="Disordered" evidence="5">
    <location>
        <begin position="262"/>
        <end position="312"/>
    </location>
</feature>
<evidence type="ECO:0000313" key="8">
    <source>
        <dbReference type="Proteomes" id="UP000194127"/>
    </source>
</evidence>
<evidence type="ECO:0000256" key="5">
    <source>
        <dbReference type="SAM" id="MobiDB-lite"/>
    </source>
</evidence>
<gene>
    <name evidence="7" type="ORF">POSPLADRAFT_1139969</name>
</gene>
<dbReference type="Gene3D" id="1.20.1160.11">
    <property type="entry name" value="Paired amphipathic helix"/>
    <property type="match status" value="2"/>
</dbReference>
<dbReference type="GO" id="GO:0003714">
    <property type="term" value="F:transcription corepressor activity"/>
    <property type="evidence" value="ECO:0007669"/>
    <property type="project" value="InterPro"/>
</dbReference>
<dbReference type="PANTHER" id="PTHR12346:SF0">
    <property type="entry name" value="SIN3A, ISOFORM G"/>
    <property type="match status" value="1"/>
</dbReference>
<feature type="region of interest" description="Disordered" evidence="5">
    <location>
        <begin position="916"/>
        <end position="939"/>
    </location>
</feature>
<dbReference type="Pfam" id="PF08295">
    <property type="entry name" value="Sin3_corepress"/>
    <property type="match status" value="1"/>
</dbReference>
<feature type="compositionally biased region" description="Polar residues" evidence="5">
    <location>
        <begin position="916"/>
        <end position="927"/>
    </location>
</feature>